<organism evidence="2 3">
    <name type="scientific">Phytohabitans rumicis</name>
    <dbReference type="NCBI Taxonomy" id="1076125"/>
    <lineage>
        <taxon>Bacteria</taxon>
        <taxon>Bacillati</taxon>
        <taxon>Actinomycetota</taxon>
        <taxon>Actinomycetes</taxon>
        <taxon>Micromonosporales</taxon>
        <taxon>Micromonosporaceae</taxon>
    </lineage>
</organism>
<evidence type="ECO:0000313" key="3">
    <source>
        <dbReference type="Proteomes" id="UP000482960"/>
    </source>
</evidence>
<name>A0A6V8LKU4_9ACTN</name>
<sequence>MTDEELAPPQVPAPVRTRQRRWWLPATIGAAAVLIAVTVIVVVTQLGGGPAGDFADASDEFRSRVDDALPQVESEVKAATGGQLLDPKLQRAGDHMRAIADALDAYRASVEKIDFPDGVPTSRLVEVLTSTAKIVNVSAGGFAKSEFEQFLNRTWPALDKVIEEAAQDVRVQL</sequence>
<dbReference type="RefSeq" id="WP_173082786.1">
    <property type="nucleotide sequence ID" value="NZ_BAABJB010000012.1"/>
</dbReference>
<reference evidence="2 3" key="1">
    <citation type="submission" date="2020-03" db="EMBL/GenBank/DDBJ databases">
        <title>Whole genome shotgun sequence of Phytohabitans rumicis NBRC 108638.</title>
        <authorList>
            <person name="Komaki H."/>
            <person name="Tamura T."/>
        </authorList>
    </citation>
    <scope>NUCLEOTIDE SEQUENCE [LARGE SCALE GENOMIC DNA]</scope>
    <source>
        <strain evidence="2 3">NBRC 108638</strain>
    </source>
</reference>
<keyword evidence="1" id="KW-1133">Transmembrane helix</keyword>
<gene>
    <name evidence="2" type="ORF">Prum_089010</name>
</gene>
<keyword evidence="1" id="KW-0812">Transmembrane</keyword>
<protein>
    <submittedName>
        <fullName evidence="2">Uncharacterized protein</fullName>
    </submittedName>
</protein>
<dbReference type="EMBL" id="BLPG01000001">
    <property type="protein sequence ID" value="GFJ95259.1"/>
    <property type="molecule type" value="Genomic_DNA"/>
</dbReference>
<comment type="caution">
    <text evidence="2">The sequence shown here is derived from an EMBL/GenBank/DDBJ whole genome shotgun (WGS) entry which is preliminary data.</text>
</comment>
<feature type="transmembrane region" description="Helical" evidence="1">
    <location>
        <begin position="22"/>
        <end position="43"/>
    </location>
</feature>
<keyword evidence="1" id="KW-0472">Membrane</keyword>
<accession>A0A6V8LKU4</accession>
<dbReference type="AlphaFoldDB" id="A0A6V8LKU4"/>
<evidence type="ECO:0000256" key="1">
    <source>
        <dbReference type="SAM" id="Phobius"/>
    </source>
</evidence>
<reference evidence="2 3" key="2">
    <citation type="submission" date="2020-03" db="EMBL/GenBank/DDBJ databases">
        <authorList>
            <person name="Ichikawa N."/>
            <person name="Kimura A."/>
            <person name="Kitahashi Y."/>
            <person name="Uohara A."/>
        </authorList>
    </citation>
    <scope>NUCLEOTIDE SEQUENCE [LARGE SCALE GENOMIC DNA]</scope>
    <source>
        <strain evidence="2 3">NBRC 108638</strain>
    </source>
</reference>
<proteinExistence type="predicted"/>
<evidence type="ECO:0000313" key="2">
    <source>
        <dbReference type="EMBL" id="GFJ95259.1"/>
    </source>
</evidence>
<keyword evidence="3" id="KW-1185">Reference proteome</keyword>
<dbReference type="Proteomes" id="UP000482960">
    <property type="component" value="Unassembled WGS sequence"/>
</dbReference>